<dbReference type="EMBL" id="CATQJL010000305">
    <property type="protein sequence ID" value="CAJ0603886.1"/>
    <property type="molecule type" value="Genomic_DNA"/>
</dbReference>
<dbReference type="AlphaFoldDB" id="A0AA36H4C0"/>
<proteinExistence type="predicted"/>
<sequence length="126" mass="14404">MVGVYPSPNVDLQAVLAEQSSSQKIAKENFTMVTDNEPLVTVDFLKFLKPGCGVSVVMKNKTELFRGLELFNHEIFQRARKISLHYWKAVLRDDQLVNLAAEEIDIRSRYITSGAIDKPILVRKFY</sequence>
<name>A0AA36H4C0_CYLNA</name>
<comment type="caution">
    <text evidence="1">The sequence shown here is derived from an EMBL/GenBank/DDBJ whole genome shotgun (WGS) entry which is preliminary data.</text>
</comment>
<dbReference type="Proteomes" id="UP001176961">
    <property type="component" value="Unassembled WGS sequence"/>
</dbReference>
<reference evidence="1" key="1">
    <citation type="submission" date="2023-07" db="EMBL/GenBank/DDBJ databases">
        <authorList>
            <consortium name="CYATHOMIX"/>
        </authorList>
    </citation>
    <scope>NUCLEOTIDE SEQUENCE</scope>
    <source>
        <strain evidence="1">N/A</strain>
    </source>
</reference>
<organism evidence="1 2">
    <name type="scientific">Cylicocyclus nassatus</name>
    <name type="common">Nematode worm</name>
    <dbReference type="NCBI Taxonomy" id="53992"/>
    <lineage>
        <taxon>Eukaryota</taxon>
        <taxon>Metazoa</taxon>
        <taxon>Ecdysozoa</taxon>
        <taxon>Nematoda</taxon>
        <taxon>Chromadorea</taxon>
        <taxon>Rhabditida</taxon>
        <taxon>Rhabditina</taxon>
        <taxon>Rhabditomorpha</taxon>
        <taxon>Strongyloidea</taxon>
        <taxon>Strongylidae</taxon>
        <taxon>Cylicocyclus</taxon>
    </lineage>
</organism>
<gene>
    <name evidence="1" type="ORF">CYNAS_LOCUS15869</name>
</gene>
<accession>A0AA36H4C0</accession>
<keyword evidence="2" id="KW-1185">Reference proteome</keyword>
<evidence type="ECO:0000313" key="2">
    <source>
        <dbReference type="Proteomes" id="UP001176961"/>
    </source>
</evidence>
<protein>
    <submittedName>
        <fullName evidence="1">Uncharacterized protein</fullName>
    </submittedName>
</protein>
<evidence type="ECO:0000313" key="1">
    <source>
        <dbReference type="EMBL" id="CAJ0603886.1"/>
    </source>
</evidence>